<protein>
    <recommendedName>
        <fullName evidence="5">Flagellar hook-associated protein 2</fullName>
        <shortName evidence="5">HAP2</shortName>
    </recommendedName>
    <alternativeName>
        <fullName evidence="5">Flagellar cap protein</fullName>
    </alternativeName>
</protein>
<sequence length="577" mass="63057">MRIGGIASGMDTEQLISDIMRAERVRLDRYNQDGQRIKWRQEAFHNINRDMANFILKSRKDLGLNKVASSGALVKSSSSSFDWVKKATSVNEGVVKATAKADAMSGTHTVKVKQLASVASLTSKDISGLMDADGNFLAGSYGPLTITTDAGSKTFTIGAAAGEIQTIDQLVSEINNATDSSGGTAVSLGIRAAYDKTLGKLMINTRTTGEQKNITMSNTLAGTFFDSLNAQGTDAILWFNESPDATQWSNASSIDPVTFDSSKAIKQSTNNFTLYGINLQLNNVQQQTDNAVSINVDTNVEGMVDKITAFVKDYNEMIGKVNSLTKEKIYRDYRPLSSEEKEAMKETDIELWEEKAKSGLLRNDESITRTLQNIRSGLYENVYTGGTATDRGTLIGVQNHLTHIGIATGSYQSGGKLEIDETKLREAISNNPEGVVDLLFATSDIAVPELSDNPTTAEIAARNLAVANKRANTGLFNRVYDDMINGMKDIVSRSGTGNDSDLYRDVQSTMLIDFVTSGGISKLDKDLLSLNERIINEERLLASREDRYWKQFTAMEKAMEKMNQQSGWLMAQLGQSG</sequence>
<organism evidence="8 9">
    <name type="scientific">Alkaliphilus hydrothermalis</name>
    <dbReference type="NCBI Taxonomy" id="1482730"/>
    <lineage>
        <taxon>Bacteria</taxon>
        <taxon>Bacillati</taxon>
        <taxon>Bacillota</taxon>
        <taxon>Clostridia</taxon>
        <taxon>Peptostreptococcales</taxon>
        <taxon>Natronincolaceae</taxon>
        <taxon>Alkaliphilus</taxon>
    </lineage>
</organism>
<keyword evidence="4 5" id="KW-0975">Bacterial flagellum</keyword>
<evidence type="ECO:0000313" key="8">
    <source>
        <dbReference type="EMBL" id="MBM7615384.1"/>
    </source>
</evidence>
<evidence type="ECO:0000256" key="2">
    <source>
        <dbReference type="ARBA" id="ARBA00011255"/>
    </source>
</evidence>
<dbReference type="Pfam" id="PF07195">
    <property type="entry name" value="FliD_C"/>
    <property type="match status" value="1"/>
</dbReference>
<accession>A0ABS2NS37</accession>
<evidence type="ECO:0000256" key="1">
    <source>
        <dbReference type="ARBA" id="ARBA00009764"/>
    </source>
</evidence>
<name>A0ABS2NS37_9FIRM</name>
<proteinExistence type="inferred from homology"/>
<comment type="caution">
    <text evidence="8">The sequence shown here is derived from an EMBL/GenBank/DDBJ whole genome shotgun (WGS) entry which is preliminary data.</text>
</comment>
<evidence type="ECO:0000256" key="4">
    <source>
        <dbReference type="ARBA" id="ARBA00023143"/>
    </source>
</evidence>
<comment type="function">
    <text evidence="5">Required for morphogenesis and for the elongation of the flagellar filament by facilitating polymerization of the flagellin monomers at the tip of growing filament. Forms a capping structure, which prevents flagellin subunits (transported through the central channel of the flagellum) from leaking out without polymerization at the distal end.</text>
</comment>
<comment type="subunit">
    <text evidence="2 5">Homopentamer.</text>
</comment>
<comment type="subcellular location">
    <subcellularLocation>
        <location evidence="5">Secreted</location>
    </subcellularLocation>
    <subcellularLocation>
        <location evidence="5">Bacterial flagellum</location>
    </subcellularLocation>
</comment>
<feature type="domain" description="Flagellar hook-associated protein 2 N-terminal" evidence="6">
    <location>
        <begin position="8"/>
        <end position="117"/>
    </location>
</feature>
<keyword evidence="9" id="KW-1185">Reference proteome</keyword>
<dbReference type="InterPro" id="IPR003481">
    <property type="entry name" value="FliD_N"/>
</dbReference>
<dbReference type="Pfam" id="PF02465">
    <property type="entry name" value="FliD_N"/>
    <property type="match status" value="1"/>
</dbReference>
<dbReference type="InterPro" id="IPR010809">
    <property type="entry name" value="FliD_C"/>
</dbReference>
<dbReference type="InterPro" id="IPR040026">
    <property type="entry name" value="FliD"/>
</dbReference>
<comment type="similarity">
    <text evidence="1 5">Belongs to the FliD family.</text>
</comment>
<keyword evidence="8" id="KW-0282">Flagellum</keyword>
<evidence type="ECO:0000259" key="6">
    <source>
        <dbReference type="Pfam" id="PF02465"/>
    </source>
</evidence>
<evidence type="ECO:0000259" key="7">
    <source>
        <dbReference type="Pfam" id="PF07195"/>
    </source>
</evidence>
<evidence type="ECO:0000256" key="3">
    <source>
        <dbReference type="ARBA" id="ARBA00023054"/>
    </source>
</evidence>
<dbReference type="Proteomes" id="UP001314796">
    <property type="component" value="Unassembled WGS sequence"/>
</dbReference>
<dbReference type="PANTHER" id="PTHR30288">
    <property type="entry name" value="FLAGELLAR CAP/ASSEMBLY PROTEIN FLID"/>
    <property type="match status" value="1"/>
</dbReference>
<keyword evidence="8" id="KW-0969">Cilium</keyword>
<keyword evidence="3" id="KW-0175">Coiled coil</keyword>
<keyword evidence="8" id="KW-0966">Cell projection</keyword>
<evidence type="ECO:0000256" key="5">
    <source>
        <dbReference type="RuleBase" id="RU362066"/>
    </source>
</evidence>
<dbReference type="RefSeq" id="WP_204402520.1">
    <property type="nucleotide sequence ID" value="NZ_JAFBEE010000012.1"/>
</dbReference>
<feature type="domain" description="Flagellar hook-associated protein 2 C-terminal" evidence="7">
    <location>
        <begin position="257"/>
        <end position="564"/>
    </location>
</feature>
<dbReference type="PANTHER" id="PTHR30288:SF0">
    <property type="entry name" value="FLAGELLAR HOOK-ASSOCIATED PROTEIN 2"/>
    <property type="match status" value="1"/>
</dbReference>
<evidence type="ECO:0000313" key="9">
    <source>
        <dbReference type="Proteomes" id="UP001314796"/>
    </source>
</evidence>
<reference evidence="8 9" key="1">
    <citation type="submission" date="2021-01" db="EMBL/GenBank/DDBJ databases">
        <title>Genomic Encyclopedia of Type Strains, Phase IV (KMG-IV): sequencing the most valuable type-strain genomes for metagenomic binning, comparative biology and taxonomic classification.</title>
        <authorList>
            <person name="Goeker M."/>
        </authorList>
    </citation>
    <scope>NUCLEOTIDE SEQUENCE [LARGE SCALE GENOMIC DNA]</scope>
    <source>
        <strain evidence="8 9">DSM 25890</strain>
    </source>
</reference>
<dbReference type="EMBL" id="JAFBEE010000012">
    <property type="protein sequence ID" value="MBM7615384.1"/>
    <property type="molecule type" value="Genomic_DNA"/>
</dbReference>
<keyword evidence="5" id="KW-0964">Secreted</keyword>
<gene>
    <name evidence="8" type="ORF">JOC73_001954</name>
</gene>